<evidence type="ECO:0000313" key="2">
    <source>
        <dbReference type="Proteomes" id="UP001060085"/>
    </source>
</evidence>
<dbReference type="EMBL" id="CM044705">
    <property type="protein sequence ID" value="KAI5663702.1"/>
    <property type="molecule type" value="Genomic_DNA"/>
</dbReference>
<organism evidence="1 2">
    <name type="scientific">Catharanthus roseus</name>
    <name type="common">Madagascar periwinkle</name>
    <name type="synonym">Vinca rosea</name>
    <dbReference type="NCBI Taxonomy" id="4058"/>
    <lineage>
        <taxon>Eukaryota</taxon>
        <taxon>Viridiplantae</taxon>
        <taxon>Streptophyta</taxon>
        <taxon>Embryophyta</taxon>
        <taxon>Tracheophyta</taxon>
        <taxon>Spermatophyta</taxon>
        <taxon>Magnoliopsida</taxon>
        <taxon>eudicotyledons</taxon>
        <taxon>Gunneridae</taxon>
        <taxon>Pentapetalae</taxon>
        <taxon>asterids</taxon>
        <taxon>lamiids</taxon>
        <taxon>Gentianales</taxon>
        <taxon>Apocynaceae</taxon>
        <taxon>Rauvolfioideae</taxon>
        <taxon>Vinceae</taxon>
        <taxon>Catharanthinae</taxon>
        <taxon>Catharanthus</taxon>
    </lineage>
</organism>
<comment type="caution">
    <text evidence="1">The sequence shown here is derived from an EMBL/GenBank/DDBJ whole genome shotgun (WGS) entry which is preliminary data.</text>
</comment>
<name>A0ACC0ARR7_CATRO</name>
<sequence length="165" mass="18946">MSIDGNMPTQSHQGGLARQYQSVASDVEELKKGKSSSIMEKRVGGNLGGFNSPHYRRLFDNVSTYEYHDMPVQNSHPFHEGGYQGRPQLRGGRRGGLGGRGYYRQEEYPRHEAWHDNNFMKIMEITLTLAKHTMAKQLKSHKDQIEQEKFQGLNFDIQDLMGLKF</sequence>
<keyword evidence="2" id="KW-1185">Reference proteome</keyword>
<accession>A0ACC0ARR7</accession>
<gene>
    <name evidence="1" type="ORF">M9H77_23025</name>
</gene>
<dbReference type="Proteomes" id="UP001060085">
    <property type="component" value="Linkage Group LG05"/>
</dbReference>
<proteinExistence type="predicted"/>
<evidence type="ECO:0000313" key="1">
    <source>
        <dbReference type="EMBL" id="KAI5663702.1"/>
    </source>
</evidence>
<reference evidence="2" key="1">
    <citation type="journal article" date="2023" name="Nat. Plants">
        <title>Single-cell RNA sequencing provides a high-resolution roadmap for understanding the multicellular compartmentation of specialized metabolism.</title>
        <authorList>
            <person name="Sun S."/>
            <person name="Shen X."/>
            <person name="Li Y."/>
            <person name="Li Y."/>
            <person name="Wang S."/>
            <person name="Li R."/>
            <person name="Zhang H."/>
            <person name="Shen G."/>
            <person name="Guo B."/>
            <person name="Wei J."/>
            <person name="Xu J."/>
            <person name="St-Pierre B."/>
            <person name="Chen S."/>
            <person name="Sun C."/>
        </authorList>
    </citation>
    <scope>NUCLEOTIDE SEQUENCE [LARGE SCALE GENOMIC DNA]</scope>
</reference>
<protein>
    <submittedName>
        <fullName evidence="1">Uncharacterized protein</fullName>
    </submittedName>
</protein>